<evidence type="ECO:0000256" key="6">
    <source>
        <dbReference type="ARBA" id="ARBA00023242"/>
    </source>
</evidence>
<dbReference type="Gene3D" id="3.30.420.10">
    <property type="entry name" value="Ribonuclease H-like superfamily/Ribonuclease H"/>
    <property type="match status" value="1"/>
</dbReference>
<keyword evidence="5" id="KW-0269">Exonuclease</keyword>
<dbReference type="AlphaFoldDB" id="A0A899G324"/>
<dbReference type="InterPro" id="IPR013520">
    <property type="entry name" value="Ribonucl_H"/>
</dbReference>
<dbReference type="SUPFAM" id="SSF53098">
    <property type="entry name" value="Ribonuclease H-like"/>
    <property type="match status" value="1"/>
</dbReference>
<name>A0A899G324_9ASCO</name>
<organism evidence="8 9">
    <name type="scientific">Pneumocystis wakefieldiae</name>
    <dbReference type="NCBI Taxonomy" id="38082"/>
    <lineage>
        <taxon>Eukaryota</taxon>
        <taxon>Fungi</taxon>
        <taxon>Dikarya</taxon>
        <taxon>Ascomycota</taxon>
        <taxon>Taphrinomycotina</taxon>
        <taxon>Pneumocystomycetes</taxon>
        <taxon>Pneumocystaceae</taxon>
        <taxon>Pneumocystis</taxon>
    </lineage>
</organism>
<dbReference type="CDD" id="cd06145">
    <property type="entry name" value="REX1_like"/>
    <property type="match status" value="1"/>
</dbReference>
<keyword evidence="6" id="KW-0539">Nucleus</keyword>
<protein>
    <recommendedName>
        <fullName evidence="7">Exonuclease domain-containing protein</fullName>
    </recommendedName>
</protein>
<dbReference type="GO" id="GO:0004527">
    <property type="term" value="F:exonuclease activity"/>
    <property type="evidence" value="ECO:0007669"/>
    <property type="project" value="UniProtKB-KW"/>
</dbReference>
<evidence type="ECO:0000256" key="5">
    <source>
        <dbReference type="ARBA" id="ARBA00022839"/>
    </source>
</evidence>
<dbReference type="EMBL" id="CP054547">
    <property type="protein sequence ID" value="QSL66984.1"/>
    <property type="molecule type" value="Genomic_DNA"/>
</dbReference>
<dbReference type="InterPro" id="IPR047021">
    <property type="entry name" value="REXO1/3/4-like"/>
</dbReference>
<dbReference type="PANTHER" id="PTHR12801:SF115">
    <property type="entry name" value="FI18136P1-RELATED"/>
    <property type="match status" value="1"/>
</dbReference>
<proteinExistence type="inferred from homology"/>
<dbReference type="InterPro" id="IPR036397">
    <property type="entry name" value="RNaseH_sf"/>
</dbReference>
<dbReference type="PANTHER" id="PTHR12801">
    <property type="entry name" value="RNA EXONUCLEASE REXO1 / RECO3 FAMILY MEMBER-RELATED"/>
    <property type="match status" value="1"/>
</dbReference>
<dbReference type="OrthoDB" id="3996471at2759"/>
<comment type="subcellular location">
    <subcellularLocation>
        <location evidence="1">Nucleus</location>
    </subcellularLocation>
</comment>
<reference evidence="8" key="1">
    <citation type="submission" date="2020-06" db="EMBL/GenBank/DDBJ databases">
        <title>Genomes of multiple members of Pneumocystis genus reveal paths to human pathogen Pneumocystis jirovecii.</title>
        <authorList>
            <person name="Cisse O.H."/>
            <person name="Ma L."/>
            <person name="Dekker J."/>
            <person name="Khil P."/>
            <person name="Jo J."/>
            <person name="Brenchley J."/>
            <person name="Blair R."/>
            <person name="Pahar B."/>
            <person name="Chabe M."/>
            <person name="Van Rompay K.A."/>
            <person name="Keesler R."/>
            <person name="Sukura A."/>
            <person name="Hirsch V."/>
            <person name="Kutty G."/>
            <person name="Liu Y."/>
            <person name="Peng L."/>
            <person name="Chen J."/>
            <person name="Song J."/>
            <person name="Weissenbacher-Lang C."/>
            <person name="Xu J."/>
            <person name="Upham N.S."/>
            <person name="Stajich J.E."/>
            <person name="Cuomo C.A."/>
            <person name="Cushion M.T."/>
            <person name="Kovacs J.A."/>
        </authorList>
    </citation>
    <scope>NUCLEOTIDE SEQUENCE</scope>
    <source>
        <strain evidence="8">2A</strain>
    </source>
</reference>
<accession>A0A899G324</accession>
<feature type="domain" description="Exonuclease" evidence="7">
    <location>
        <begin position="685"/>
        <end position="845"/>
    </location>
</feature>
<keyword evidence="9" id="KW-1185">Reference proteome</keyword>
<evidence type="ECO:0000313" key="8">
    <source>
        <dbReference type="EMBL" id="QSL66984.1"/>
    </source>
</evidence>
<dbReference type="InterPro" id="IPR012337">
    <property type="entry name" value="RNaseH-like_sf"/>
</dbReference>
<dbReference type="GO" id="GO:0005634">
    <property type="term" value="C:nucleus"/>
    <property type="evidence" value="ECO:0007669"/>
    <property type="project" value="UniProtKB-SubCell"/>
</dbReference>
<gene>
    <name evidence="8" type="ORF">MERGE_001371</name>
</gene>
<dbReference type="SMART" id="SM00479">
    <property type="entry name" value="EXOIII"/>
    <property type="match status" value="1"/>
</dbReference>
<evidence type="ECO:0000313" key="9">
    <source>
        <dbReference type="Proteomes" id="UP000663699"/>
    </source>
</evidence>
<dbReference type="FunFam" id="3.30.420.10:FF:000031">
    <property type="entry name" value="RNA exonuclease 1"/>
    <property type="match status" value="1"/>
</dbReference>
<sequence>MLYKCSVYQEDKDILVKIYIIFGVMSCVETLLGHPRSYYDLKMISNSFSDDIPFSSQFDDVEKAIENLVKCGKLFFWKKSLQFATRSYSQYDYRSSYPLIGRKTGTYELEYMHSQPVVNPLSYPTNQHYYNQRTISRTEQFPSSRRKNKSKSECNIYTTLERSGFEQLPISRERVKTSLIKGNIPAANDDLMFSKISKTPKVLPDYIYEELGLKNSSISTLFLPGESSSYIYPFTCFQEYSTNLNAAVESRATNDVIGVRDSLKKSLPPLYRKKNIMENNEALPLVSTNKVKNIMAPIGTKSSNVSLPVDSLNQKVQDTSTVVKPLQHSSPSRNVLKNDMYNGIFLKKYIDSGKSVPWNGRIWSDDAKNLAMTSNNNDFGLNSETLSDYGFVILVINVFCHSYFEIQYQNAKKQKQSNESTTSNTSLLDKRINTHVTNLQTNQLNDIKNNVVLNNILQNKLEIDNVEPKFIPTLHIPHETRVHFFKLIEQEFLRIYSDVNESKILAKNTSLEKELEILNSTHQNKYIYINTCKNFIISLKKTDIKKTKEISDNIFPNFKHINISLSDLERYLLNDAQLQAAGYILEMPIPKSQTTDIFFHCDRCNMPFSFEKNTNYTKCNYHWGKLIKTNYEQNKIYSCCYENNIDSKGCITSPHHVFKITSPSKLSAQIQFVESQAPIHSSFLTAAVLDCEMIYTTGGMELARVTIYDINENLLLDKLIKPKNEVLDLNTRWSGIKSLNDAKITLSDLHNIIFIELKLCNSTILIGHGLENDLIAIRLIHKRIIDTALLFQHKKGSQYKCSLKYLAKKYLKREIQANIKDGHDSKEDAKATLDLLRYKIYHDNLKK</sequence>
<comment type="similarity">
    <text evidence="2">Belongs to the REXO1/REXO3 family.</text>
</comment>
<dbReference type="InterPro" id="IPR034922">
    <property type="entry name" value="REX1-like_exo"/>
</dbReference>
<evidence type="ECO:0000256" key="2">
    <source>
        <dbReference type="ARBA" id="ARBA00006357"/>
    </source>
</evidence>
<evidence type="ECO:0000259" key="7">
    <source>
        <dbReference type="SMART" id="SM00479"/>
    </source>
</evidence>
<dbReference type="GO" id="GO:0010629">
    <property type="term" value="P:negative regulation of gene expression"/>
    <property type="evidence" value="ECO:0007669"/>
    <property type="project" value="UniProtKB-ARBA"/>
</dbReference>
<evidence type="ECO:0000256" key="1">
    <source>
        <dbReference type="ARBA" id="ARBA00004123"/>
    </source>
</evidence>
<evidence type="ECO:0000256" key="3">
    <source>
        <dbReference type="ARBA" id="ARBA00022722"/>
    </source>
</evidence>
<keyword evidence="3" id="KW-0540">Nuclease</keyword>
<keyword evidence="4" id="KW-0378">Hydrolase</keyword>
<dbReference type="Proteomes" id="UP000663699">
    <property type="component" value="Chromosome 16"/>
</dbReference>
<dbReference type="GO" id="GO:0003676">
    <property type="term" value="F:nucleic acid binding"/>
    <property type="evidence" value="ECO:0007669"/>
    <property type="project" value="InterPro"/>
</dbReference>
<evidence type="ECO:0000256" key="4">
    <source>
        <dbReference type="ARBA" id="ARBA00022801"/>
    </source>
</evidence>